<accession>A0A1H6F272</accession>
<evidence type="ECO:0000313" key="4">
    <source>
        <dbReference type="Proteomes" id="UP000236724"/>
    </source>
</evidence>
<dbReference type="PANTHER" id="PTHR33678">
    <property type="entry name" value="BLL1576 PROTEIN"/>
    <property type="match status" value="1"/>
</dbReference>
<sequence>MLEIISQQALSFVLNAQTLELLNDMGLSGKQQQRLQPFLSDEILARDAIDKKLSELFPDTDKQKTNRQRILEAAALRAFHQHGSPPFPVLICDDAPQFKKLTEHLGLCWIHEGRHYKKLKPLLLLHRQYIELVLGQLWDYYHELLAYKQAPSPAESERLSVKFDTLFSQKTGYSTLDDRLALTLSKKKALLLVLQFPQIPLHNNPAELGAREQTRRRDISLQNKNDKGTQAKDTMMTVTATARKLEVNLFDYIYDKLSKTFKLPSLASMIQQKSQCHFDSS</sequence>
<gene>
    <name evidence="3" type="ORF">MBHS_00093</name>
</gene>
<organism evidence="3 4">
    <name type="scientific">Candidatus Venteria ishoeyi</name>
    <dbReference type="NCBI Taxonomy" id="1899563"/>
    <lineage>
        <taxon>Bacteria</taxon>
        <taxon>Pseudomonadati</taxon>
        <taxon>Pseudomonadota</taxon>
        <taxon>Gammaproteobacteria</taxon>
        <taxon>Thiotrichales</taxon>
        <taxon>Thiotrichaceae</taxon>
        <taxon>Venteria</taxon>
    </lineage>
</organism>
<dbReference type="InterPro" id="IPR052344">
    <property type="entry name" value="Transposase-related"/>
</dbReference>
<dbReference type="EMBL" id="FMSV02000032">
    <property type="protein sequence ID" value="SEH04248.1"/>
    <property type="molecule type" value="Genomic_DNA"/>
</dbReference>
<proteinExistence type="predicted"/>
<evidence type="ECO:0000256" key="1">
    <source>
        <dbReference type="SAM" id="MobiDB-lite"/>
    </source>
</evidence>
<dbReference type="Pfam" id="PF03050">
    <property type="entry name" value="DDE_Tnp_IS66"/>
    <property type="match status" value="1"/>
</dbReference>
<feature type="region of interest" description="Disordered" evidence="1">
    <location>
        <begin position="210"/>
        <end position="230"/>
    </location>
</feature>
<dbReference type="RefSeq" id="WP_286018910.1">
    <property type="nucleotide sequence ID" value="NZ_FMSV02000032.1"/>
</dbReference>
<dbReference type="Proteomes" id="UP000236724">
    <property type="component" value="Unassembled WGS sequence"/>
</dbReference>
<dbReference type="InterPro" id="IPR004291">
    <property type="entry name" value="Transposase_IS66_central"/>
</dbReference>
<dbReference type="AlphaFoldDB" id="A0A1H6F272"/>
<feature type="domain" description="Transposase IS66 central" evidence="2">
    <location>
        <begin position="89"/>
        <end position="230"/>
    </location>
</feature>
<keyword evidence="4" id="KW-1185">Reference proteome</keyword>
<protein>
    <submittedName>
        <fullName evidence="3">Transposase IS66 family protein</fullName>
    </submittedName>
</protein>
<name>A0A1H6F272_9GAMM</name>
<evidence type="ECO:0000259" key="2">
    <source>
        <dbReference type="Pfam" id="PF03050"/>
    </source>
</evidence>
<reference evidence="3 4" key="1">
    <citation type="submission" date="2016-10" db="EMBL/GenBank/DDBJ databases">
        <authorList>
            <person name="de Groot N.N."/>
        </authorList>
    </citation>
    <scope>NUCLEOTIDE SEQUENCE [LARGE SCALE GENOMIC DNA]</scope>
    <source>
        <strain evidence="3">MBHS1</strain>
    </source>
</reference>
<evidence type="ECO:0000313" key="3">
    <source>
        <dbReference type="EMBL" id="SEH04248.1"/>
    </source>
</evidence>